<comment type="caution">
    <text evidence="8">The sequence shown here is derived from an EMBL/GenBank/DDBJ whole genome shotgun (WGS) entry which is preliminary data.</text>
</comment>
<evidence type="ECO:0000256" key="1">
    <source>
        <dbReference type="ARBA" id="ARBA00004141"/>
    </source>
</evidence>
<evidence type="ECO:0000313" key="8">
    <source>
        <dbReference type="EMBL" id="CAE7630523.1"/>
    </source>
</evidence>
<feature type="transmembrane region" description="Helical" evidence="6">
    <location>
        <begin position="922"/>
        <end position="943"/>
    </location>
</feature>
<feature type="transmembrane region" description="Helical" evidence="6">
    <location>
        <begin position="828"/>
        <end position="849"/>
    </location>
</feature>
<dbReference type="GO" id="GO:0015701">
    <property type="term" value="P:bicarbonate transport"/>
    <property type="evidence" value="ECO:0007669"/>
    <property type="project" value="TreeGrafter"/>
</dbReference>
<feature type="transmembrane region" description="Helical" evidence="6">
    <location>
        <begin position="798"/>
        <end position="816"/>
    </location>
</feature>
<dbReference type="GO" id="GO:0016301">
    <property type="term" value="F:kinase activity"/>
    <property type="evidence" value="ECO:0007669"/>
    <property type="project" value="InterPro"/>
</dbReference>
<feature type="domain" description="PIK helical" evidence="7">
    <location>
        <begin position="1"/>
        <end position="114"/>
    </location>
</feature>
<comment type="subcellular location">
    <subcellularLocation>
        <location evidence="1">Membrane</location>
        <topology evidence="1">Multi-pass membrane protein</topology>
    </subcellularLocation>
</comment>
<proteinExistence type="predicted"/>
<feature type="transmembrane region" description="Helical" evidence="6">
    <location>
        <begin position="764"/>
        <end position="786"/>
    </location>
</feature>
<dbReference type="Proteomes" id="UP000601435">
    <property type="component" value="Unassembled WGS sequence"/>
</dbReference>
<dbReference type="InterPro" id="IPR042236">
    <property type="entry name" value="PI3K_accessory_sf"/>
</dbReference>
<keyword evidence="4 6" id="KW-0472">Membrane</keyword>
<feature type="compositionally biased region" description="Polar residues" evidence="5">
    <location>
        <begin position="459"/>
        <end position="471"/>
    </location>
</feature>
<keyword evidence="9" id="KW-1185">Reference proteome</keyword>
<dbReference type="EMBL" id="CAJNJA010029553">
    <property type="protein sequence ID" value="CAE7630523.1"/>
    <property type="molecule type" value="Genomic_DNA"/>
</dbReference>
<feature type="transmembrane region" description="Helical" evidence="6">
    <location>
        <begin position="715"/>
        <end position="744"/>
    </location>
</feature>
<gene>
    <name evidence="8" type="primary">SLC4A4</name>
    <name evidence="8" type="ORF">SNEC2469_LOCUS17757</name>
</gene>
<name>A0A812VL39_9DINO</name>
<dbReference type="InterPro" id="IPR016024">
    <property type="entry name" value="ARM-type_fold"/>
</dbReference>
<dbReference type="Gene3D" id="1.10.287.570">
    <property type="entry name" value="Helical hairpin bin"/>
    <property type="match status" value="1"/>
</dbReference>
<dbReference type="GO" id="GO:0005452">
    <property type="term" value="F:solute:inorganic anion antiporter activity"/>
    <property type="evidence" value="ECO:0007669"/>
    <property type="project" value="InterPro"/>
</dbReference>
<feature type="transmembrane region" description="Helical" evidence="6">
    <location>
        <begin position="1099"/>
        <end position="1116"/>
    </location>
</feature>
<reference evidence="8" key="1">
    <citation type="submission" date="2021-02" db="EMBL/GenBank/DDBJ databases">
        <authorList>
            <person name="Dougan E. K."/>
            <person name="Rhodes N."/>
            <person name="Thang M."/>
            <person name="Chan C."/>
        </authorList>
    </citation>
    <scope>NUCLEOTIDE SEQUENCE</scope>
</reference>
<dbReference type="InterPro" id="IPR003020">
    <property type="entry name" value="HCO3_transpt_euk"/>
</dbReference>
<dbReference type="Gene3D" id="3.30.1010.10">
    <property type="entry name" value="Phosphatidylinositol 3-kinase Catalytic Subunit, Chain A, domain 4"/>
    <property type="match status" value="1"/>
</dbReference>
<evidence type="ECO:0000256" key="4">
    <source>
        <dbReference type="ARBA" id="ARBA00023136"/>
    </source>
</evidence>
<dbReference type="InterPro" id="IPR018936">
    <property type="entry name" value="PI3/4_kinase_CS"/>
</dbReference>
<keyword evidence="2 6" id="KW-0812">Transmembrane</keyword>
<dbReference type="AlphaFoldDB" id="A0A812VL39"/>
<dbReference type="PANTHER" id="PTHR11453">
    <property type="entry name" value="ANION EXCHANGE PROTEIN"/>
    <property type="match status" value="1"/>
</dbReference>
<feature type="region of interest" description="Disordered" evidence="5">
    <location>
        <begin position="445"/>
        <end position="471"/>
    </location>
</feature>
<feature type="region of interest" description="Disordered" evidence="5">
    <location>
        <begin position="489"/>
        <end position="511"/>
    </location>
</feature>
<evidence type="ECO:0000256" key="3">
    <source>
        <dbReference type="ARBA" id="ARBA00022989"/>
    </source>
</evidence>
<dbReference type="InterPro" id="IPR011009">
    <property type="entry name" value="Kinase-like_dom_sf"/>
</dbReference>
<evidence type="ECO:0000313" key="9">
    <source>
        <dbReference type="Proteomes" id="UP000601435"/>
    </source>
</evidence>
<dbReference type="Pfam" id="PF21245">
    <property type="entry name" value="PI4KB-PIK1_PIK"/>
    <property type="match status" value="1"/>
</dbReference>
<feature type="transmembrane region" description="Helical" evidence="6">
    <location>
        <begin position="684"/>
        <end position="703"/>
    </location>
</feature>
<protein>
    <submittedName>
        <fullName evidence="8">SLC4A4 protein</fullName>
    </submittedName>
</protein>
<dbReference type="InterPro" id="IPR049160">
    <property type="entry name" value="PI4KB-PIK1_PIK"/>
</dbReference>
<feature type="transmembrane region" description="Helical" evidence="6">
    <location>
        <begin position="1026"/>
        <end position="1045"/>
    </location>
</feature>
<organism evidence="8 9">
    <name type="scientific">Symbiodinium necroappetens</name>
    <dbReference type="NCBI Taxonomy" id="1628268"/>
    <lineage>
        <taxon>Eukaryota</taxon>
        <taxon>Sar</taxon>
        <taxon>Alveolata</taxon>
        <taxon>Dinophyceae</taxon>
        <taxon>Suessiales</taxon>
        <taxon>Symbiodiniaceae</taxon>
        <taxon>Symbiodinium</taxon>
    </lineage>
</organism>
<keyword evidence="3 6" id="KW-1133">Transmembrane helix</keyword>
<sequence length="1186" mass="131857">MSGGSLLRLFQSEYFDAHLHMHYLLRMEQSGVQDYLVNELYKMTDDDVDFYLPQLSQVALLRYSKSSLHRFLLDKAAQSMPFALKIHWLVRSISEDKTPELYENAMAMLSLCEAAMVNSTVAVGKTEEVADGPPRVQRMLRCSDRVLMSSTGGTTFEEATSIIRIAREEQLGLICQLFGLENDFSEDSSLTDEEAEEHEEAGPCQADLRTSLPEVEALKAAAIRHLAALEQSSTVAERGQALDLSSSCPNAYRNLGLPVASVLSEEEDCLDDERVRECLMKKRRCDYFNMQNQLVSLIMTLSGVLTSFADKAERKGALAATFSVLNRWLLDRRVCMAALAEGPLFLLGTHIPLWRHQDSLHQILYIHVDLCRIFTSATRAPFLMTYESANLDEVLDGEEASSSANAHISHQTLLHQPTTAAVQHSVSTRLAGCVLTELRRAAAAVAAAEESPDSAPAANSGQSDDSDHPQSMQDLHHLIKEVTPDDWRSFSSHVPKAPAKEQPEWEAEEPLAKPMRAAAKQRRELAARTRQLIWGEPWKDKVERVRVASPYSRYASWSLNAVMVKGGDDLRQELLASQIIEQFSAIFQEAGLPLWLKATKNRLSFTSPCLASPAPEAMTEAEAVMRDQSGYITHTSKKDFGPLEFTGKIAGGLRMDLKRRLPLYASDWTDAFKAENIQKSVSSIMYLFIAALAPAITFGSRFLDGTNGQFGVLEMIMSTCISGILFSTFAGQPLSILGATGPFLAYTLVVYDLAEAVDIEFMPFYFWTCMWCSLFTILVAVFDLCALMKHVTMFSEDIFAGLISLIFIIDGARPLIENFADGVMPLTNAMFEMLLFLLTFGLATYLSHFRRKPWALRSIRNLLANFAVTIALVVASAVAAIYSDKTNLRMLQVDADFSPNLVLSDGSKRPWIVNPAGIERPFPAWAIPYAILPAIGFAVLGYLDQNLTSVIVNRPSNNLKKGPGYHLDLFVRGALTLPACAVLGLPLSVASTVPSITHVISLTTYDVQQMPGGERKVPVKVVEQRATNFLIHVFIGLALFLAPALKLLPRSVLQGVFFYMGIASLTGNNLFDRLKLWLIWDSAKYPQYHYVQKLPIMRVHLYTLVQVVCLAILYGLKAIKETSVVFPFFMASLAIVRKGMRYMFTDEELKQLDGLPGQEEEEEEEEGPKPDLLNLDVKPPGQDKEA</sequence>
<dbReference type="PROSITE" id="PS51545">
    <property type="entry name" value="PIK_HELICAL"/>
    <property type="match status" value="1"/>
</dbReference>
<dbReference type="InterPro" id="IPR011531">
    <property type="entry name" value="HCO3_transpt-like_TM_dom"/>
</dbReference>
<dbReference type="InterPro" id="IPR001263">
    <property type="entry name" value="PI3K_accessory_dom"/>
</dbReference>
<feature type="region of interest" description="Disordered" evidence="5">
    <location>
        <begin position="1151"/>
        <end position="1186"/>
    </location>
</feature>
<evidence type="ECO:0000256" key="5">
    <source>
        <dbReference type="SAM" id="MobiDB-lite"/>
    </source>
</evidence>
<dbReference type="SUPFAM" id="SSF48371">
    <property type="entry name" value="ARM repeat"/>
    <property type="match status" value="1"/>
</dbReference>
<accession>A0A812VL39</accession>
<dbReference type="PANTHER" id="PTHR11453:SF47">
    <property type="entry name" value="ANION EXCHANGE PROTEIN"/>
    <property type="match status" value="1"/>
</dbReference>
<evidence type="ECO:0000256" key="6">
    <source>
        <dbReference type="SAM" id="Phobius"/>
    </source>
</evidence>
<dbReference type="SUPFAM" id="SSF56112">
    <property type="entry name" value="Protein kinase-like (PK-like)"/>
    <property type="match status" value="1"/>
</dbReference>
<dbReference type="GO" id="GO:0006820">
    <property type="term" value="P:monoatomic anion transport"/>
    <property type="evidence" value="ECO:0007669"/>
    <property type="project" value="InterPro"/>
</dbReference>
<feature type="transmembrane region" description="Helical" evidence="6">
    <location>
        <begin position="861"/>
        <end position="882"/>
    </location>
</feature>
<feature type="compositionally biased region" description="Low complexity" evidence="5">
    <location>
        <begin position="445"/>
        <end position="458"/>
    </location>
</feature>
<dbReference type="PROSITE" id="PS00915">
    <property type="entry name" value="PI3_4_KINASE_1"/>
    <property type="match status" value="1"/>
</dbReference>
<dbReference type="GO" id="GO:0005886">
    <property type="term" value="C:plasma membrane"/>
    <property type="evidence" value="ECO:0007669"/>
    <property type="project" value="TreeGrafter"/>
</dbReference>
<dbReference type="OrthoDB" id="423500at2759"/>
<evidence type="ECO:0000259" key="7">
    <source>
        <dbReference type="PROSITE" id="PS51545"/>
    </source>
</evidence>
<dbReference type="Pfam" id="PF00955">
    <property type="entry name" value="HCO3_cotransp"/>
    <property type="match status" value="2"/>
</dbReference>
<feature type="non-terminal residue" evidence="8">
    <location>
        <position position="1186"/>
    </location>
</feature>
<dbReference type="Gene3D" id="1.25.40.70">
    <property type="entry name" value="Phosphatidylinositol 3-kinase, accessory domain (PIK)"/>
    <property type="match status" value="1"/>
</dbReference>
<dbReference type="GO" id="GO:0050801">
    <property type="term" value="P:monoatomic ion homeostasis"/>
    <property type="evidence" value="ECO:0007669"/>
    <property type="project" value="TreeGrafter"/>
</dbReference>
<evidence type="ECO:0000256" key="2">
    <source>
        <dbReference type="ARBA" id="ARBA00022692"/>
    </source>
</evidence>